<dbReference type="AlphaFoldDB" id="A0A1B9Y3K1"/>
<proteinExistence type="predicted"/>
<name>A0A1B9Y3K1_9FLAO</name>
<dbReference type="EMBL" id="MAKX01000001">
    <property type="protein sequence ID" value="OCK44370.1"/>
    <property type="molecule type" value="Genomic_DNA"/>
</dbReference>
<gene>
    <name evidence="1" type="ORF">BA195_06750</name>
</gene>
<dbReference type="STRING" id="447689.BA195_06750"/>
<evidence type="ECO:0000313" key="2">
    <source>
        <dbReference type="Proteomes" id="UP000093186"/>
    </source>
</evidence>
<dbReference type="RefSeq" id="WP_068703675.1">
    <property type="nucleotide sequence ID" value="NZ_MAKX01000001.1"/>
</dbReference>
<sequence>MNYNKNDLNLTVKGTDKIVTNKNKSEFYNIKTGRSIKVVRNCRSFGIWSRRKFIPLSRIEFQKQIDADYSEELRNVLDQLSRLSV</sequence>
<evidence type="ECO:0000313" key="1">
    <source>
        <dbReference type="EMBL" id="OCK44370.1"/>
    </source>
</evidence>
<comment type="caution">
    <text evidence="1">The sequence shown here is derived from an EMBL/GenBank/DDBJ whole genome shotgun (WGS) entry which is preliminary data.</text>
</comment>
<protein>
    <submittedName>
        <fullName evidence="1">Uncharacterized protein</fullName>
    </submittedName>
</protein>
<dbReference type="Proteomes" id="UP000093186">
    <property type="component" value="Unassembled WGS sequence"/>
</dbReference>
<organism evidence="1 2">
    <name type="scientific">Tenacibaculum soleae</name>
    <dbReference type="NCBI Taxonomy" id="447689"/>
    <lineage>
        <taxon>Bacteria</taxon>
        <taxon>Pseudomonadati</taxon>
        <taxon>Bacteroidota</taxon>
        <taxon>Flavobacteriia</taxon>
        <taxon>Flavobacteriales</taxon>
        <taxon>Flavobacteriaceae</taxon>
        <taxon>Tenacibaculum</taxon>
    </lineage>
</organism>
<keyword evidence="2" id="KW-1185">Reference proteome</keyword>
<reference evidence="1 2" key="1">
    <citation type="submission" date="2016-06" db="EMBL/GenBank/DDBJ databases">
        <title>Draft Genome Sequence of Tenacibaculum soleae UCD-KL19.</title>
        <authorList>
            <person name="Eisen J.A."/>
            <person name="Coil D.A."/>
            <person name="Lujan K.M."/>
        </authorList>
    </citation>
    <scope>NUCLEOTIDE SEQUENCE [LARGE SCALE GENOMIC DNA]</scope>
    <source>
        <strain evidence="1 2">UCD-KL19</strain>
    </source>
</reference>
<accession>A0A1B9Y3K1</accession>